<organism evidence="1 2">
    <name type="scientific">Vibrio ishigakensis</name>
    <dbReference type="NCBI Taxonomy" id="1481914"/>
    <lineage>
        <taxon>Bacteria</taxon>
        <taxon>Pseudomonadati</taxon>
        <taxon>Pseudomonadota</taxon>
        <taxon>Gammaproteobacteria</taxon>
        <taxon>Vibrionales</taxon>
        <taxon>Vibrionaceae</taxon>
        <taxon>Vibrio</taxon>
    </lineage>
</organism>
<comment type="caution">
    <text evidence="1">The sequence shown here is derived from an EMBL/GenBank/DDBJ whole genome shotgun (WGS) entry which is preliminary data.</text>
</comment>
<protein>
    <submittedName>
        <fullName evidence="1">Uncharacterized protein</fullName>
    </submittedName>
</protein>
<reference evidence="1 2" key="1">
    <citation type="submission" date="2015-01" db="EMBL/GenBank/DDBJ databases">
        <title>Vibrio sp. C94 JCM 19241 whole genome shotgun sequence.</title>
        <authorList>
            <person name="Sawabe T."/>
            <person name="Meirelles P."/>
            <person name="Feng G."/>
            <person name="Sayaka M."/>
            <person name="Hattori M."/>
            <person name="Ohkuma M."/>
        </authorList>
    </citation>
    <scope>NUCLEOTIDE SEQUENCE [LARGE SCALE GENOMIC DNA]</scope>
    <source>
        <strain evidence="2">JCM 19241</strain>
    </source>
</reference>
<dbReference type="Pfam" id="PF08811">
    <property type="entry name" value="DUF1800"/>
    <property type="match status" value="1"/>
</dbReference>
<dbReference type="Proteomes" id="UP000031666">
    <property type="component" value="Unassembled WGS sequence"/>
</dbReference>
<name>A0A0B8QG06_9VIBR</name>
<dbReference type="EMBL" id="BBSC01000005">
    <property type="protein sequence ID" value="GAM75977.1"/>
    <property type="molecule type" value="Genomic_DNA"/>
</dbReference>
<sequence length="264" mass="30024">MLMITPKKAHQVLLQASMGFKSHDLDGLTAAGSIEAWIETQSKMNGSSLVARQRYMTERHHNPNWTDVHLKIAYTDMLLNTGSVLRNRIAYILTQLFVVSFRNPQLDLSFRRIAVSKYYDNLAQNCFGNFRGLLKIISTSPVMGEYLTFLENDFKVGVAADENYAREIMQLFSIGPSLLSMDGSVIEEDDGRPVLAYTQKDIEEAAKVMTGWAVHNDDWLQPLREKAELTTLNQRQYLDIQFLAEAVPRMTLNNLSTYFVSTKT</sequence>
<gene>
    <name evidence="1" type="ORF">JCM19241_275</name>
</gene>
<reference evidence="1 2" key="2">
    <citation type="submission" date="2015-01" db="EMBL/GenBank/DDBJ databases">
        <authorList>
            <consortium name="NBRP consortium"/>
            <person name="Sawabe T."/>
            <person name="Meirelles P."/>
            <person name="Feng G."/>
            <person name="Sayaka M."/>
            <person name="Hattori M."/>
            <person name="Ohkuma M."/>
        </authorList>
    </citation>
    <scope>NUCLEOTIDE SEQUENCE [LARGE SCALE GENOMIC DNA]</scope>
    <source>
        <strain evidence="2">JCM 19241</strain>
    </source>
</reference>
<proteinExistence type="predicted"/>
<dbReference type="STRING" id="1481914.JCM19241_275"/>
<evidence type="ECO:0000313" key="2">
    <source>
        <dbReference type="Proteomes" id="UP000031666"/>
    </source>
</evidence>
<accession>A0A0B8QG06</accession>
<dbReference type="InterPro" id="IPR014917">
    <property type="entry name" value="DUF1800"/>
</dbReference>
<dbReference type="AlphaFoldDB" id="A0A0B8QG06"/>
<evidence type="ECO:0000313" key="1">
    <source>
        <dbReference type="EMBL" id="GAM75977.1"/>
    </source>
</evidence>